<dbReference type="OrthoDB" id="3068557at2759"/>
<evidence type="ECO:0000313" key="2">
    <source>
        <dbReference type="Proteomes" id="UP001049176"/>
    </source>
</evidence>
<dbReference type="Proteomes" id="UP001049176">
    <property type="component" value="Chromosome 3"/>
</dbReference>
<evidence type="ECO:0000313" key="1">
    <source>
        <dbReference type="EMBL" id="KAG7095654.1"/>
    </source>
</evidence>
<keyword evidence="2" id="KW-1185">Reference proteome</keyword>
<comment type="caution">
    <text evidence="1">The sequence shown here is derived from an EMBL/GenBank/DDBJ whole genome shotgun (WGS) entry which is preliminary data.</text>
</comment>
<sequence>MFMPRPGRERILPLPSLTICSNAARRTIHILDTFHRQRDTDFMPLDTTSNLQTALVLLVGILRSEEGCISSLELSKEMQDVYRCIKLLQIYEKKYQTAGRILDVLNVLVTVCLPNSPYRKRARSPGDYGERRIPALHAQMVREDFNYTHDDPRSTHKPYTTSEVSTVLPEPYNGQIFIRCSFKMELGCPIPSLYKPAYPGTILDRQLPKTINSLSTVLV</sequence>
<dbReference type="KEGG" id="more:E1B28_006376"/>
<dbReference type="GeneID" id="66075452"/>
<proteinExistence type="predicted"/>
<reference evidence="1" key="1">
    <citation type="journal article" date="2021" name="Genome Biol. Evol.">
        <title>The assembled and annotated genome of the fairy-ring fungus Marasmius oreades.</title>
        <authorList>
            <person name="Hiltunen M."/>
            <person name="Ament-Velasquez S.L."/>
            <person name="Johannesson H."/>
        </authorList>
    </citation>
    <scope>NUCLEOTIDE SEQUENCE</scope>
    <source>
        <strain evidence="1">03SP1</strain>
    </source>
</reference>
<dbReference type="AlphaFoldDB" id="A0A9P7S588"/>
<gene>
    <name evidence="1" type="ORF">E1B28_006376</name>
</gene>
<accession>A0A9P7S588</accession>
<dbReference type="EMBL" id="CM032183">
    <property type="protein sequence ID" value="KAG7095654.1"/>
    <property type="molecule type" value="Genomic_DNA"/>
</dbReference>
<protein>
    <submittedName>
        <fullName evidence="1">Uncharacterized protein</fullName>
    </submittedName>
</protein>
<dbReference type="RefSeq" id="XP_043012124.1">
    <property type="nucleotide sequence ID" value="XM_043151031.1"/>
</dbReference>
<name>A0A9P7S588_9AGAR</name>
<dbReference type="CDD" id="cd12148">
    <property type="entry name" value="fungal_TF_MHR"/>
    <property type="match status" value="1"/>
</dbReference>
<organism evidence="1 2">
    <name type="scientific">Marasmius oreades</name>
    <name type="common">fairy-ring Marasmius</name>
    <dbReference type="NCBI Taxonomy" id="181124"/>
    <lineage>
        <taxon>Eukaryota</taxon>
        <taxon>Fungi</taxon>
        <taxon>Dikarya</taxon>
        <taxon>Basidiomycota</taxon>
        <taxon>Agaricomycotina</taxon>
        <taxon>Agaricomycetes</taxon>
        <taxon>Agaricomycetidae</taxon>
        <taxon>Agaricales</taxon>
        <taxon>Marasmiineae</taxon>
        <taxon>Marasmiaceae</taxon>
        <taxon>Marasmius</taxon>
    </lineage>
</organism>